<dbReference type="OrthoDB" id="7855154at2"/>
<name>A0A2G8RBJ8_9RHOB</name>
<dbReference type="Pfam" id="PF01757">
    <property type="entry name" value="Acyl_transf_3"/>
    <property type="match status" value="1"/>
</dbReference>
<dbReference type="EMBL" id="AWWI01000118">
    <property type="protein sequence ID" value="PIL18919.1"/>
    <property type="molecule type" value="Genomic_DNA"/>
</dbReference>
<evidence type="ECO:0000259" key="2">
    <source>
        <dbReference type="Pfam" id="PF01757"/>
    </source>
</evidence>
<dbReference type="InterPro" id="IPR002656">
    <property type="entry name" value="Acyl_transf_3_dom"/>
</dbReference>
<gene>
    <name evidence="3" type="ORF">P775_17275</name>
</gene>
<feature type="domain" description="Acyltransferase 3" evidence="2">
    <location>
        <begin position="5"/>
        <end position="284"/>
    </location>
</feature>
<evidence type="ECO:0000256" key="1">
    <source>
        <dbReference type="SAM" id="Phobius"/>
    </source>
</evidence>
<dbReference type="AlphaFoldDB" id="A0A2G8RBJ8"/>
<dbReference type="GO" id="GO:0016747">
    <property type="term" value="F:acyltransferase activity, transferring groups other than amino-acyl groups"/>
    <property type="evidence" value="ECO:0007669"/>
    <property type="project" value="InterPro"/>
</dbReference>
<feature type="transmembrane region" description="Helical" evidence="1">
    <location>
        <begin position="267"/>
        <end position="292"/>
    </location>
</feature>
<dbReference type="RefSeq" id="WP_099912000.1">
    <property type="nucleotide sequence ID" value="NZ_AWWI01000118.1"/>
</dbReference>
<accession>A0A2G8RBJ8</accession>
<feature type="transmembrane region" description="Helical" evidence="1">
    <location>
        <begin position="67"/>
        <end position="87"/>
    </location>
</feature>
<comment type="caution">
    <text evidence="3">The sequence shown here is derived from an EMBL/GenBank/DDBJ whole genome shotgun (WGS) entry which is preliminary data.</text>
</comment>
<keyword evidence="1" id="KW-0812">Transmembrane</keyword>
<keyword evidence="4" id="KW-1185">Reference proteome</keyword>
<reference evidence="3 4" key="1">
    <citation type="submission" date="2013-09" db="EMBL/GenBank/DDBJ databases">
        <title>Genome sequencing of Phaeobacter antarcticus sp. nov. SM1211.</title>
        <authorList>
            <person name="Zhang X.-Y."/>
            <person name="Liu C."/>
            <person name="Chen X.-L."/>
            <person name="Xie B.-B."/>
            <person name="Qin Q.-L."/>
            <person name="Rong J.-C."/>
            <person name="Zhang Y.-Z."/>
        </authorList>
    </citation>
    <scope>NUCLEOTIDE SEQUENCE [LARGE SCALE GENOMIC DNA]</scope>
    <source>
        <strain evidence="3 4">SM1211</strain>
    </source>
</reference>
<evidence type="ECO:0000313" key="4">
    <source>
        <dbReference type="Proteomes" id="UP000231259"/>
    </source>
</evidence>
<feature type="transmembrane region" description="Helical" evidence="1">
    <location>
        <begin position="168"/>
        <end position="184"/>
    </location>
</feature>
<feature type="transmembrane region" description="Helical" evidence="1">
    <location>
        <begin position="138"/>
        <end position="156"/>
    </location>
</feature>
<evidence type="ECO:0000313" key="3">
    <source>
        <dbReference type="EMBL" id="PIL18919.1"/>
    </source>
</evidence>
<feature type="transmembrane region" description="Helical" evidence="1">
    <location>
        <begin position="12"/>
        <end position="31"/>
    </location>
</feature>
<dbReference type="Proteomes" id="UP000231259">
    <property type="component" value="Unassembled WGS sequence"/>
</dbReference>
<feature type="transmembrane region" description="Helical" evidence="1">
    <location>
        <begin position="215"/>
        <end position="235"/>
    </location>
</feature>
<protein>
    <recommendedName>
        <fullName evidence="2">Acyltransferase 3 domain-containing protein</fullName>
    </recommendedName>
</protein>
<feature type="transmembrane region" description="Helical" evidence="1">
    <location>
        <begin position="242"/>
        <end position="261"/>
    </location>
</feature>
<feature type="transmembrane region" description="Helical" evidence="1">
    <location>
        <begin position="107"/>
        <end position="126"/>
    </location>
</feature>
<feature type="transmembrane region" description="Helical" evidence="1">
    <location>
        <begin position="37"/>
        <end position="55"/>
    </location>
</feature>
<keyword evidence="1" id="KW-1133">Transmembrane helix</keyword>
<keyword evidence="1" id="KW-0472">Membrane</keyword>
<sequence length="307" mass="31921">MVRNATLDYARLLAACGIVVFHTGAPGAALGYAALPFFLILIVVLAAPAAGREGLRSYARGRARRLLLPWLIWSGIYGALKLAELAVTGAPLASEFAPYMLLTGPALHLWFLPFAFAACLLVHPLIRLAAPEPGHRARVGMLSVALVVIGLAALALRQGHAFPAPLAQWLYALPPVCLGLAFALSRGGVGLMPAVLTSFVTLALTFGWTSGLAQVTLAAAALILCLALPSPSSWLSEKSGNVAIGIYLAHPLVVSVLRRVTDIIPESLMMAGLGCLGAAAISVTAAGIAMIIGTMRPQHTRVGNTMA</sequence>
<proteinExistence type="predicted"/>
<organism evidence="3 4">
    <name type="scientific">Puniceibacterium antarcticum</name>
    <dbReference type="NCBI Taxonomy" id="1206336"/>
    <lineage>
        <taxon>Bacteria</taxon>
        <taxon>Pseudomonadati</taxon>
        <taxon>Pseudomonadota</taxon>
        <taxon>Alphaproteobacteria</taxon>
        <taxon>Rhodobacterales</taxon>
        <taxon>Paracoccaceae</taxon>
        <taxon>Puniceibacterium</taxon>
    </lineage>
</organism>
<feature type="transmembrane region" description="Helical" evidence="1">
    <location>
        <begin position="191"/>
        <end position="209"/>
    </location>
</feature>